<organism evidence="3 4">
    <name type="scientific">Tindallia californiensis</name>
    <dbReference type="NCBI Taxonomy" id="159292"/>
    <lineage>
        <taxon>Bacteria</taxon>
        <taxon>Bacillati</taxon>
        <taxon>Bacillota</taxon>
        <taxon>Clostridia</taxon>
        <taxon>Peptostreptococcales</taxon>
        <taxon>Tindalliaceae</taxon>
        <taxon>Tindallia</taxon>
    </lineage>
</organism>
<keyword evidence="1" id="KW-0175">Coiled coil</keyword>
<feature type="coiled-coil region" evidence="1">
    <location>
        <begin position="61"/>
        <end position="88"/>
    </location>
</feature>
<dbReference type="OrthoDB" id="9815278at2"/>
<evidence type="ECO:0000313" key="4">
    <source>
        <dbReference type="Proteomes" id="UP000199230"/>
    </source>
</evidence>
<dbReference type="EMBL" id="FNPV01000004">
    <property type="protein sequence ID" value="SDY75040.1"/>
    <property type="molecule type" value="Genomic_DNA"/>
</dbReference>
<dbReference type="AlphaFoldDB" id="A0A1H3MED0"/>
<keyword evidence="4" id="KW-1185">Reference proteome</keyword>
<evidence type="ECO:0000256" key="1">
    <source>
        <dbReference type="SAM" id="Coils"/>
    </source>
</evidence>
<reference evidence="3 4" key="1">
    <citation type="submission" date="2016-10" db="EMBL/GenBank/DDBJ databases">
        <authorList>
            <person name="de Groot N.N."/>
        </authorList>
    </citation>
    <scope>NUCLEOTIDE SEQUENCE [LARGE SCALE GENOMIC DNA]</scope>
    <source>
        <strain evidence="3 4">APO</strain>
    </source>
</reference>
<evidence type="ECO:0000313" key="3">
    <source>
        <dbReference type="EMBL" id="SDY75040.1"/>
    </source>
</evidence>
<dbReference type="Proteomes" id="UP000199230">
    <property type="component" value="Unassembled WGS sequence"/>
</dbReference>
<gene>
    <name evidence="3" type="ORF">SAMN05192546_104104</name>
</gene>
<dbReference type="InterPro" id="IPR035205">
    <property type="entry name" value="DUF5320"/>
</dbReference>
<dbReference type="STRING" id="159292.SAMN05192546_104104"/>
<feature type="region of interest" description="Disordered" evidence="2">
    <location>
        <begin position="1"/>
        <end position="20"/>
    </location>
</feature>
<protein>
    <recommendedName>
        <fullName evidence="5">DUF5320 domain-containing protein</fullName>
    </recommendedName>
</protein>
<accession>A0A1H3MED0</accession>
<dbReference type="RefSeq" id="WP_093312565.1">
    <property type="nucleotide sequence ID" value="NZ_FNPV01000004.1"/>
</dbReference>
<evidence type="ECO:0008006" key="5">
    <source>
        <dbReference type="Google" id="ProtNLM"/>
    </source>
</evidence>
<dbReference type="Pfam" id="PF17253">
    <property type="entry name" value="DUF5320"/>
    <property type="match status" value="1"/>
</dbReference>
<sequence>MPGRDGTGPIGRGEATGRGMGFCMTPGRWSGCRRPRRGYGRGIRAGAKLGFGRGEEFCRPILTEAEEKEWLKREKEMLKEELKSIEQTLGGQFDEIDGK</sequence>
<name>A0A1H3MED0_9FIRM</name>
<evidence type="ECO:0000256" key="2">
    <source>
        <dbReference type="SAM" id="MobiDB-lite"/>
    </source>
</evidence>
<proteinExistence type="predicted"/>